<accession>A0ABU9YLS2</accession>
<protein>
    <submittedName>
        <fullName evidence="2">Uncharacterized protein</fullName>
    </submittedName>
</protein>
<keyword evidence="3" id="KW-1185">Reference proteome</keyword>
<evidence type="ECO:0000256" key="1">
    <source>
        <dbReference type="SAM" id="SignalP"/>
    </source>
</evidence>
<feature type="chain" id="PRO_5046199064" evidence="1">
    <location>
        <begin position="23"/>
        <end position="240"/>
    </location>
</feature>
<name>A0ABU9YLS2_9PROT</name>
<evidence type="ECO:0000313" key="2">
    <source>
        <dbReference type="EMBL" id="MEN2989746.1"/>
    </source>
</evidence>
<sequence length="240" mass="24761">MPGIRISLTALLISLTGAAALAGPTLERMTAPEMVPMRFHMPAVAGDAAAGWSAMPLGRDMQPEAWATVDDLPVGEAELEPGPYLVEAYLEEGRRLASLVTVIPGMAPDVTLSAVAVADALVTCDRPDGCGYRDPQTGLVATLPGGWSVDQPMFYETAGGHVADLPTTRFTRPVPGGDTGMGGAPAGTVIVLNPRQWRTALGPCMETAAGALCRPADASAAVRAAVEMLATTLVIDSPLD</sequence>
<dbReference type="RefSeq" id="WP_345932873.1">
    <property type="nucleotide sequence ID" value="NZ_JBBKTV010000004.1"/>
</dbReference>
<dbReference type="EMBL" id="JBBKTW010000005">
    <property type="protein sequence ID" value="MEN2989746.1"/>
    <property type="molecule type" value="Genomic_DNA"/>
</dbReference>
<keyword evidence="1" id="KW-0732">Signal</keyword>
<organism evidence="2 3">
    <name type="scientific">Tistrella arctica</name>
    <dbReference type="NCBI Taxonomy" id="3133430"/>
    <lineage>
        <taxon>Bacteria</taxon>
        <taxon>Pseudomonadati</taxon>
        <taxon>Pseudomonadota</taxon>
        <taxon>Alphaproteobacteria</taxon>
        <taxon>Geminicoccales</taxon>
        <taxon>Geminicoccaceae</taxon>
        <taxon>Tistrella</taxon>
    </lineage>
</organism>
<reference evidence="2 3" key="1">
    <citation type="submission" date="2024-03" db="EMBL/GenBank/DDBJ databases">
        <title>High-quality draft genome sequencing of Tistrella sp. BH-R2-4.</title>
        <authorList>
            <person name="Dong C."/>
        </authorList>
    </citation>
    <scope>NUCLEOTIDE SEQUENCE [LARGE SCALE GENOMIC DNA]</scope>
    <source>
        <strain evidence="2 3">BH-R2-4</strain>
    </source>
</reference>
<evidence type="ECO:0000313" key="3">
    <source>
        <dbReference type="Proteomes" id="UP001413721"/>
    </source>
</evidence>
<gene>
    <name evidence="2" type="ORF">WG926_15625</name>
</gene>
<dbReference type="Proteomes" id="UP001413721">
    <property type="component" value="Unassembled WGS sequence"/>
</dbReference>
<comment type="caution">
    <text evidence="2">The sequence shown here is derived from an EMBL/GenBank/DDBJ whole genome shotgun (WGS) entry which is preliminary data.</text>
</comment>
<proteinExistence type="predicted"/>
<feature type="signal peptide" evidence="1">
    <location>
        <begin position="1"/>
        <end position="22"/>
    </location>
</feature>